<reference evidence="2" key="1">
    <citation type="submission" date="2014-05" db="EMBL/GenBank/DDBJ databases">
        <authorList>
            <person name="Chronopoulou M."/>
        </authorList>
    </citation>
    <scope>NUCLEOTIDE SEQUENCE</scope>
    <source>
        <tissue evidence="2">Whole organism</tissue>
    </source>
</reference>
<sequence>MKYITLAKCVPFIAGVKSGLSTLTRLFPPTFWIALWTVWWEILRSLAYDLIDLRVLTWFIFLNSSGCSLTFLTEPIFLSNVSYLLTA</sequence>
<keyword evidence="1" id="KW-1133">Transmembrane helix</keyword>
<name>A0A0K2UR84_LEPSM</name>
<feature type="transmembrane region" description="Helical" evidence="1">
    <location>
        <begin position="55"/>
        <end position="78"/>
    </location>
</feature>
<dbReference type="EMBL" id="HACA01022991">
    <property type="protein sequence ID" value="CDW40352.1"/>
    <property type="molecule type" value="Transcribed_RNA"/>
</dbReference>
<evidence type="ECO:0000256" key="1">
    <source>
        <dbReference type="SAM" id="Phobius"/>
    </source>
</evidence>
<evidence type="ECO:0000313" key="2">
    <source>
        <dbReference type="EMBL" id="CDW40352.1"/>
    </source>
</evidence>
<keyword evidence="1" id="KW-0812">Transmembrane</keyword>
<keyword evidence="1" id="KW-0472">Membrane</keyword>
<feature type="transmembrane region" description="Helical" evidence="1">
    <location>
        <begin position="26"/>
        <end position="43"/>
    </location>
</feature>
<dbReference type="AlphaFoldDB" id="A0A0K2UR84"/>
<proteinExistence type="predicted"/>
<protein>
    <submittedName>
        <fullName evidence="2">Uncharacterized protein</fullName>
    </submittedName>
</protein>
<organism evidence="2">
    <name type="scientific">Lepeophtheirus salmonis</name>
    <name type="common">Salmon louse</name>
    <name type="synonym">Caligus salmonis</name>
    <dbReference type="NCBI Taxonomy" id="72036"/>
    <lineage>
        <taxon>Eukaryota</taxon>
        <taxon>Metazoa</taxon>
        <taxon>Ecdysozoa</taxon>
        <taxon>Arthropoda</taxon>
        <taxon>Crustacea</taxon>
        <taxon>Multicrustacea</taxon>
        <taxon>Hexanauplia</taxon>
        <taxon>Copepoda</taxon>
        <taxon>Siphonostomatoida</taxon>
        <taxon>Caligidae</taxon>
        <taxon>Lepeophtheirus</taxon>
    </lineage>
</organism>
<accession>A0A0K2UR84</accession>